<accession>A0A6A6ELS7</accession>
<dbReference type="GO" id="GO:0008270">
    <property type="term" value="F:zinc ion binding"/>
    <property type="evidence" value="ECO:0007669"/>
    <property type="project" value="InterPro"/>
</dbReference>
<feature type="region of interest" description="Disordered" evidence="2">
    <location>
        <begin position="1"/>
        <end position="21"/>
    </location>
</feature>
<gene>
    <name evidence="4" type="ORF">K469DRAFT_619721</name>
</gene>
<feature type="compositionally biased region" description="Polar residues" evidence="2">
    <location>
        <begin position="111"/>
        <end position="137"/>
    </location>
</feature>
<evidence type="ECO:0000313" key="5">
    <source>
        <dbReference type="Proteomes" id="UP000800200"/>
    </source>
</evidence>
<evidence type="ECO:0000259" key="3">
    <source>
        <dbReference type="PROSITE" id="PS50048"/>
    </source>
</evidence>
<organism evidence="4 5">
    <name type="scientific">Zopfia rhizophila CBS 207.26</name>
    <dbReference type="NCBI Taxonomy" id="1314779"/>
    <lineage>
        <taxon>Eukaryota</taxon>
        <taxon>Fungi</taxon>
        <taxon>Dikarya</taxon>
        <taxon>Ascomycota</taxon>
        <taxon>Pezizomycotina</taxon>
        <taxon>Dothideomycetes</taxon>
        <taxon>Dothideomycetes incertae sedis</taxon>
        <taxon>Zopfiaceae</taxon>
        <taxon>Zopfia</taxon>
    </lineage>
</organism>
<dbReference type="GO" id="GO:0000981">
    <property type="term" value="F:DNA-binding transcription factor activity, RNA polymerase II-specific"/>
    <property type="evidence" value="ECO:0007669"/>
    <property type="project" value="InterPro"/>
</dbReference>
<feature type="compositionally biased region" description="Polar residues" evidence="2">
    <location>
        <begin position="189"/>
        <end position="202"/>
    </location>
</feature>
<dbReference type="GO" id="GO:0005634">
    <property type="term" value="C:nucleus"/>
    <property type="evidence" value="ECO:0007669"/>
    <property type="project" value="TreeGrafter"/>
</dbReference>
<dbReference type="AlphaFoldDB" id="A0A6A6ELS7"/>
<name>A0A6A6ELS7_9PEZI</name>
<feature type="region of interest" description="Disordered" evidence="2">
    <location>
        <begin position="430"/>
        <end position="449"/>
    </location>
</feature>
<evidence type="ECO:0000313" key="4">
    <source>
        <dbReference type="EMBL" id="KAF2193127.1"/>
    </source>
</evidence>
<dbReference type="GO" id="GO:0045944">
    <property type="term" value="P:positive regulation of transcription by RNA polymerase II"/>
    <property type="evidence" value="ECO:0007669"/>
    <property type="project" value="TreeGrafter"/>
</dbReference>
<reference evidence="4" key="1">
    <citation type="journal article" date="2020" name="Stud. Mycol.">
        <title>101 Dothideomycetes genomes: a test case for predicting lifestyles and emergence of pathogens.</title>
        <authorList>
            <person name="Haridas S."/>
            <person name="Albert R."/>
            <person name="Binder M."/>
            <person name="Bloem J."/>
            <person name="Labutti K."/>
            <person name="Salamov A."/>
            <person name="Andreopoulos B."/>
            <person name="Baker S."/>
            <person name="Barry K."/>
            <person name="Bills G."/>
            <person name="Bluhm B."/>
            <person name="Cannon C."/>
            <person name="Castanera R."/>
            <person name="Culley D."/>
            <person name="Daum C."/>
            <person name="Ezra D."/>
            <person name="Gonzalez J."/>
            <person name="Henrissat B."/>
            <person name="Kuo A."/>
            <person name="Liang C."/>
            <person name="Lipzen A."/>
            <person name="Lutzoni F."/>
            <person name="Magnuson J."/>
            <person name="Mondo S."/>
            <person name="Nolan M."/>
            <person name="Ohm R."/>
            <person name="Pangilinan J."/>
            <person name="Park H.-J."/>
            <person name="Ramirez L."/>
            <person name="Alfaro M."/>
            <person name="Sun H."/>
            <person name="Tritt A."/>
            <person name="Yoshinaga Y."/>
            <person name="Zwiers L.-H."/>
            <person name="Turgeon B."/>
            <person name="Goodwin S."/>
            <person name="Spatafora J."/>
            <person name="Crous P."/>
            <person name="Grigoriev I."/>
        </authorList>
    </citation>
    <scope>NUCLEOTIDE SEQUENCE</scope>
    <source>
        <strain evidence="4">CBS 207.26</strain>
    </source>
</reference>
<evidence type="ECO:0000256" key="1">
    <source>
        <dbReference type="ARBA" id="ARBA00023242"/>
    </source>
</evidence>
<dbReference type="Gene3D" id="4.10.240.10">
    <property type="entry name" value="Zn(2)-C6 fungal-type DNA-binding domain"/>
    <property type="match status" value="1"/>
</dbReference>
<dbReference type="CDD" id="cd00067">
    <property type="entry name" value="GAL4"/>
    <property type="match status" value="1"/>
</dbReference>
<keyword evidence="5" id="KW-1185">Reference proteome</keyword>
<feature type="region of interest" description="Disordered" evidence="2">
    <location>
        <begin position="72"/>
        <end position="137"/>
    </location>
</feature>
<dbReference type="PROSITE" id="PS50048">
    <property type="entry name" value="ZN2_CY6_FUNGAL_2"/>
    <property type="match status" value="1"/>
</dbReference>
<dbReference type="CDD" id="cd12148">
    <property type="entry name" value="fungal_TF_MHR"/>
    <property type="match status" value="1"/>
</dbReference>
<dbReference type="SMART" id="SM00066">
    <property type="entry name" value="GAL4"/>
    <property type="match status" value="1"/>
</dbReference>
<dbReference type="InterPro" id="IPR001138">
    <property type="entry name" value="Zn2Cys6_DnaBD"/>
</dbReference>
<dbReference type="PROSITE" id="PS00463">
    <property type="entry name" value="ZN2_CY6_FUNGAL_1"/>
    <property type="match status" value="1"/>
</dbReference>
<dbReference type="Proteomes" id="UP000800200">
    <property type="component" value="Unassembled WGS sequence"/>
</dbReference>
<evidence type="ECO:0000256" key="2">
    <source>
        <dbReference type="SAM" id="MobiDB-lite"/>
    </source>
</evidence>
<dbReference type="InterPro" id="IPR052780">
    <property type="entry name" value="AAA_Catabolism_Regulators"/>
</dbReference>
<dbReference type="PANTHER" id="PTHR31644">
    <property type="entry name" value="TRANSCRIPTIONAL ACTIVATOR ARO80-RELATED"/>
    <property type="match status" value="1"/>
</dbReference>
<keyword evidence="1" id="KW-0539">Nucleus</keyword>
<proteinExistence type="predicted"/>
<sequence>MAEAASSAAPGVPRTARPEPREFQRAYKACIACRKRKSRCELSAEDYSAGRPCARCRRELKDCIFTAARRAPRERRNSFAHTNRDETSSNGGRHSADFQQSPRPPEELDSVSPSRQPQSIALGGNIQSDASPLGQQAASNLPQINGLAAPVMRTVVSSGNDALNVLFEAAHQQSDVREHQGGRSDASRTSRAPTLDNAQGTPRSMLSVNALSASSSSVSRIANAASAALEVWSVCRFVKMGWFTPEEAVLLVELFFQNLSVFSPVLTDFYHDRTNHYHLVTQEPMLCCTILTISSRYNRLPGVGAVSRGYLIHERLWEHCQHMISRVMLGQEKGSKAKTRTPGTVEALLLLTEWNPRRMHFPPPNDGWDSDLLMSSINERDELEPNTEKPYRGRWLEDVINPARRSGRMSWMLVGCALSLAHELGILDDTERDRDGTGGKQRPREKTSAEQHFRIRRLLYLYMEQLSLRLGFKSIVPQILSHAVLASSGSTTSLSTGSKDRHLFMGAWIELTRTVKSVSDMLFPSPTFTSENLRNGRYVSLIEHFQPLLSSWREKHLKDTNLGSHFYEHLCIEYQSARIFTNSLGLQAVVERTLAESNGTSASNSSPQNIIDATDYSFIQEVVDGSLEILRIAIRLAETGVLMYAPVGIYLRITTASIYLLKGISICVGATKLRTSLDVLTRCIAGLRASAPDDMHLGSSYATLLEMHVDQLQKRFIPIGGPHSFAATPPSMERTVQSAGDNYETSFQLNSLSAVADTNCGNMAGDDASGLGEEWLTLPLDASLVPFLNGGPQAFPWLGDGTLDFIWNLES</sequence>
<feature type="region of interest" description="Disordered" evidence="2">
    <location>
        <begin position="172"/>
        <end position="203"/>
    </location>
</feature>
<dbReference type="InterPro" id="IPR036864">
    <property type="entry name" value="Zn2-C6_fun-type_DNA-bd_sf"/>
</dbReference>
<feature type="domain" description="Zn(2)-C6 fungal-type" evidence="3">
    <location>
        <begin position="29"/>
        <end position="65"/>
    </location>
</feature>
<protein>
    <recommendedName>
        <fullName evidence="3">Zn(2)-C6 fungal-type domain-containing protein</fullName>
    </recommendedName>
</protein>
<feature type="compositionally biased region" description="Basic and acidic residues" evidence="2">
    <location>
        <begin position="174"/>
        <end position="188"/>
    </location>
</feature>
<dbReference type="OrthoDB" id="2262349at2759"/>
<dbReference type="EMBL" id="ML994614">
    <property type="protein sequence ID" value="KAF2193127.1"/>
    <property type="molecule type" value="Genomic_DNA"/>
</dbReference>
<dbReference type="SUPFAM" id="SSF57701">
    <property type="entry name" value="Zn2/Cys6 DNA-binding domain"/>
    <property type="match status" value="1"/>
</dbReference>
<feature type="compositionally biased region" description="Polar residues" evidence="2">
    <location>
        <begin position="88"/>
        <end position="101"/>
    </location>
</feature>
<feature type="compositionally biased region" description="Basic and acidic residues" evidence="2">
    <location>
        <begin position="74"/>
        <end position="87"/>
    </location>
</feature>
<dbReference type="PANTHER" id="PTHR31644:SF3">
    <property type="entry name" value="ZN(II)2CYS6 TRANSCRIPTION FACTOR (EUROFUNG)"/>
    <property type="match status" value="1"/>
</dbReference>
<dbReference type="Pfam" id="PF00172">
    <property type="entry name" value="Zn_clus"/>
    <property type="match status" value="1"/>
</dbReference>
<dbReference type="GO" id="GO:0009074">
    <property type="term" value="P:aromatic amino acid family catabolic process"/>
    <property type="evidence" value="ECO:0007669"/>
    <property type="project" value="TreeGrafter"/>
</dbReference>